<dbReference type="RefSeq" id="WP_090266549.1">
    <property type="nucleotide sequence ID" value="NZ_FOEP01000001.1"/>
</dbReference>
<dbReference type="OrthoDB" id="9979835at2"/>
<evidence type="ECO:0000313" key="2">
    <source>
        <dbReference type="Proteomes" id="UP000198634"/>
    </source>
</evidence>
<accession>A0A1H8YSA4</accession>
<evidence type="ECO:0000313" key="1">
    <source>
        <dbReference type="EMBL" id="SEP55050.1"/>
    </source>
</evidence>
<proteinExistence type="predicted"/>
<sequence length="479" mass="51682">MAWTSKISLVLGLVATAAYSHPDGTGDMINDVITFEELTALSDQDDGGGESEYCVRISSRHGDTHTLMTTERLRCYDVDWDDPSTEAGKQWHELKDMRLPLIGTARAVDTNLIIAYHFHECVPSAPWVVTSHLYEVDYSPAGEILNDIAKLIEDEGKTVASIFGISDPRVLATTGVAAKFARLAGKWIDKIVNDASDLGVYEAVFQDGIGDPDSTVLSKAVPDGQHFRARFSKGVAKVGQCAGPRTRYFLADTHRSVDESGAACLRNDSSPLCLNSGGASKRQFETLRQISGRIDDVVPEPETDATAEGSFAMRVGLIGLTGEIARSAALAQLDQAAEAPAATDILLELAPALTAAEKAFAIAVEEASTDHLIQSINGFETVHSALAGFNYDEAFQARWAATLETGMVRAQGLARTALATQDRPAAQGHVSGMLMTFAMLDPQMREQMLPLMRELFGVSLTDYFELPLGIATNKLLEQL</sequence>
<dbReference type="STRING" id="657014.SAMN04488092_10146"/>
<keyword evidence="2" id="KW-1185">Reference proteome</keyword>
<protein>
    <submittedName>
        <fullName evidence="1">Uncharacterized protein</fullName>
    </submittedName>
</protein>
<dbReference type="Proteomes" id="UP000198634">
    <property type="component" value="Unassembled WGS sequence"/>
</dbReference>
<dbReference type="AlphaFoldDB" id="A0A1H8YSA4"/>
<organism evidence="1 2">
    <name type="scientific">Thalassovita taeanensis</name>
    <dbReference type="NCBI Taxonomy" id="657014"/>
    <lineage>
        <taxon>Bacteria</taxon>
        <taxon>Pseudomonadati</taxon>
        <taxon>Pseudomonadota</taxon>
        <taxon>Alphaproteobacteria</taxon>
        <taxon>Rhodobacterales</taxon>
        <taxon>Roseobacteraceae</taxon>
        <taxon>Thalassovita</taxon>
    </lineage>
</organism>
<gene>
    <name evidence="1" type="ORF">SAMN04488092_10146</name>
</gene>
<reference evidence="1 2" key="1">
    <citation type="submission" date="2016-10" db="EMBL/GenBank/DDBJ databases">
        <authorList>
            <person name="de Groot N.N."/>
        </authorList>
    </citation>
    <scope>NUCLEOTIDE SEQUENCE [LARGE SCALE GENOMIC DNA]</scope>
    <source>
        <strain evidence="1 2">DSM 22007</strain>
    </source>
</reference>
<dbReference type="EMBL" id="FOEP01000001">
    <property type="protein sequence ID" value="SEP55050.1"/>
    <property type="molecule type" value="Genomic_DNA"/>
</dbReference>
<name>A0A1H8YSA4_9RHOB</name>